<dbReference type="Proteomes" id="UP000054314">
    <property type="component" value="Unassembled WGS sequence"/>
</dbReference>
<keyword evidence="1" id="KW-0812">Transmembrane</keyword>
<comment type="caution">
    <text evidence="2">The sequence shown here is derived from an EMBL/GenBank/DDBJ whole genome shotgun (WGS) entry which is preliminary data.</text>
</comment>
<evidence type="ECO:0000313" key="3">
    <source>
        <dbReference type="Proteomes" id="UP000054314"/>
    </source>
</evidence>
<keyword evidence="1" id="KW-0472">Membrane</keyword>
<dbReference type="EMBL" id="AXCZ01000003">
    <property type="protein sequence ID" value="KGM14418.1"/>
    <property type="molecule type" value="Genomic_DNA"/>
</dbReference>
<dbReference type="InterPro" id="IPR016410">
    <property type="entry name" value="Phage_imm"/>
</dbReference>
<proteinExistence type="predicted"/>
<organism evidence="2 3">
    <name type="scientific">Cellulomonas bogoriensis 69B4 = DSM 16987</name>
    <dbReference type="NCBI Taxonomy" id="1386082"/>
    <lineage>
        <taxon>Bacteria</taxon>
        <taxon>Bacillati</taxon>
        <taxon>Actinomycetota</taxon>
        <taxon>Actinomycetes</taxon>
        <taxon>Micrococcales</taxon>
        <taxon>Cellulomonadaceae</taxon>
        <taxon>Cellulomonas</taxon>
    </lineage>
</organism>
<sequence>MTDQRQTSGSVVAIAWVSAALTFGYMLPWAIAVTRGRSNMAAVGVLNLLLGWSLIGWIVSLVMACQAHAPAVAAGPVNVVVAQQFPGAQFAGQAPPPQVQVTLVPAGWYAAPDGVGRQYWDGAAWTGHRAP</sequence>
<protein>
    <submittedName>
        <fullName evidence="2">Immunity protein</fullName>
    </submittedName>
</protein>
<gene>
    <name evidence="2" type="ORF">N869_10980</name>
</gene>
<evidence type="ECO:0000256" key="1">
    <source>
        <dbReference type="SAM" id="Phobius"/>
    </source>
</evidence>
<accession>A0A0A0C199</accession>
<reference evidence="2 3" key="1">
    <citation type="submission" date="2013-08" db="EMBL/GenBank/DDBJ databases">
        <title>Genome sequencing of Cellulomonas bogoriensis 69B4.</title>
        <authorList>
            <person name="Chen F."/>
            <person name="Li Y."/>
            <person name="Wang G."/>
        </authorList>
    </citation>
    <scope>NUCLEOTIDE SEQUENCE [LARGE SCALE GENOMIC DNA]</scope>
    <source>
        <strain evidence="2 3">69B4</strain>
    </source>
</reference>
<dbReference type="AlphaFoldDB" id="A0A0A0C199"/>
<dbReference type="OrthoDB" id="9814116at2"/>
<keyword evidence="3" id="KW-1185">Reference proteome</keyword>
<dbReference type="Pfam" id="PF14373">
    <property type="entry name" value="Imm_superinfect"/>
    <property type="match status" value="1"/>
</dbReference>
<feature type="transmembrane region" description="Helical" evidence="1">
    <location>
        <begin position="45"/>
        <end position="64"/>
    </location>
</feature>
<name>A0A0A0C199_9CELL</name>
<evidence type="ECO:0000313" key="2">
    <source>
        <dbReference type="EMBL" id="KGM14418.1"/>
    </source>
</evidence>
<feature type="transmembrane region" description="Helical" evidence="1">
    <location>
        <begin position="12"/>
        <end position="33"/>
    </location>
</feature>
<keyword evidence="1" id="KW-1133">Transmembrane helix</keyword>